<gene>
    <name evidence="3" type="ORF">SAMN05878482_101679</name>
</gene>
<name>A0A9X8R3D9_9BACI</name>
<dbReference type="PANTHER" id="PTHR12526">
    <property type="entry name" value="GLYCOSYLTRANSFERASE"/>
    <property type="match status" value="1"/>
</dbReference>
<dbReference type="CDD" id="cd03808">
    <property type="entry name" value="GT4_CapM-like"/>
    <property type="match status" value="1"/>
</dbReference>
<dbReference type="RefSeq" id="WP_076365077.1">
    <property type="nucleotide sequence ID" value="NZ_FTMX01000001.1"/>
</dbReference>
<accession>A0A9X8R3D9</accession>
<feature type="domain" description="Glycosyl transferase family 1" evidence="1">
    <location>
        <begin position="192"/>
        <end position="361"/>
    </location>
</feature>
<proteinExistence type="predicted"/>
<dbReference type="GO" id="GO:0016757">
    <property type="term" value="F:glycosyltransferase activity"/>
    <property type="evidence" value="ECO:0007669"/>
    <property type="project" value="InterPro"/>
</dbReference>
<sequence>MQNKKVLQICAIDLSVDALLKPLILKSMEEGYEVHNACTDTGRFERLRTEGLTMVDIKIDRQINPVSNLKSVIKLFKLMKREKYDIVHVHTPIAALIGRVAARLAGIENIIYTAHGFYFHEDMSPRQYKLFYYIEKYAARFLTDWLLLQSREDYELALKDKFCHKENRILHLSNGVDIHNKFNPNLKSLSKIDELRSNLGIDQGDVVFMFVGRLVKEKGIFELLEAFNGISKKHNNIKLVLIGSLLESERDQSSYHKMKELLNNTGIIQLGFRKDIPDLMAITDVFVLPSYREGLPRSIIEAMSMKLPVIATNIRGCREEVFNERNGYLVNKGSSKELSDKMIQLLLNKDKRIKFGNESRKIVEELFDEEKVINKQINLFNYLISKKKKSDYIEKTI</sequence>
<reference evidence="3 4" key="1">
    <citation type="submission" date="2017-01" db="EMBL/GenBank/DDBJ databases">
        <authorList>
            <person name="Varghese N."/>
            <person name="Submissions S."/>
        </authorList>
    </citation>
    <scope>NUCLEOTIDE SEQUENCE [LARGE SCALE GENOMIC DNA]</scope>
    <source>
        <strain evidence="3 4">RUG2-6</strain>
    </source>
</reference>
<feature type="domain" description="Glycosyltransferase subfamily 4-like N-terminal" evidence="2">
    <location>
        <begin position="28"/>
        <end position="141"/>
    </location>
</feature>
<dbReference type="AlphaFoldDB" id="A0A9X8R3D9"/>
<evidence type="ECO:0000313" key="4">
    <source>
        <dbReference type="Proteomes" id="UP000185829"/>
    </source>
</evidence>
<evidence type="ECO:0000313" key="3">
    <source>
        <dbReference type="EMBL" id="SIQ22294.1"/>
    </source>
</evidence>
<dbReference type="Pfam" id="PF13477">
    <property type="entry name" value="Glyco_trans_4_2"/>
    <property type="match status" value="1"/>
</dbReference>
<dbReference type="SUPFAM" id="SSF53756">
    <property type="entry name" value="UDP-Glycosyltransferase/glycogen phosphorylase"/>
    <property type="match status" value="1"/>
</dbReference>
<dbReference type="Gene3D" id="3.40.50.2000">
    <property type="entry name" value="Glycogen Phosphorylase B"/>
    <property type="match status" value="2"/>
</dbReference>
<evidence type="ECO:0000259" key="2">
    <source>
        <dbReference type="Pfam" id="PF13477"/>
    </source>
</evidence>
<dbReference type="Proteomes" id="UP000185829">
    <property type="component" value="Unassembled WGS sequence"/>
</dbReference>
<dbReference type="Pfam" id="PF00534">
    <property type="entry name" value="Glycos_transf_1"/>
    <property type="match status" value="1"/>
</dbReference>
<protein>
    <submittedName>
        <fullName evidence="3">Glycosyltransferase involved in cell wall bisynthesis</fullName>
    </submittedName>
</protein>
<organism evidence="3 4">
    <name type="scientific">Peribacillus simplex</name>
    <dbReference type="NCBI Taxonomy" id="1478"/>
    <lineage>
        <taxon>Bacteria</taxon>
        <taxon>Bacillati</taxon>
        <taxon>Bacillota</taxon>
        <taxon>Bacilli</taxon>
        <taxon>Bacillales</taxon>
        <taxon>Bacillaceae</taxon>
        <taxon>Peribacillus</taxon>
    </lineage>
</organism>
<dbReference type="InterPro" id="IPR001296">
    <property type="entry name" value="Glyco_trans_1"/>
</dbReference>
<evidence type="ECO:0000259" key="1">
    <source>
        <dbReference type="Pfam" id="PF00534"/>
    </source>
</evidence>
<comment type="caution">
    <text evidence="3">The sequence shown here is derived from an EMBL/GenBank/DDBJ whole genome shotgun (WGS) entry which is preliminary data.</text>
</comment>
<dbReference type="InterPro" id="IPR028098">
    <property type="entry name" value="Glyco_trans_4-like_N"/>
</dbReference>
<dbReference type="EMBL" id="FTMX01000001">
    <property type="protein sequence ID" value="SIQ22294.1"/>
    <property type="molecule type" value="Genomic_DNA"/>
</dbReference>
<dbReference type="PANTHER" id="PTHR12526:SF630">
    <property type="entry name" value="GLYCOSYLTRANSFERASE"/>
    <property type="match status" value="1"/>
</dbReference>